<feature type="transmembrane region" description="Helical" evidence="2">
    <location>
        <begin position="128"/>
        <end position="147"/>
    </location>
</feature>
<dbReference type="InterPro" id="IPR010982">
    <property type="entry name" value="Lambda_DNA-bd_dom_sf"/>
</dbReference>
<dbReference type="Pfam" id="PF01381">
    <property type="entry name" value="HTH_3"/>
    <property type="match status" value="1"/>
</dbReference>
<keyword evidence="2" id="KW-0812">Transmembrane</keyword>
<keyword evidence="1" id="KW-0238">DNA-binding</keyword>
<dbReference type="PROSITE" id="PS50943">
    <property type="entry name" value="HTH_CROC1"/>
    <property type="match status" value="1"/>
</dbReference>
<dbReference type="Proteomes" id="UP000192486">
    <property type="component" value="Chromosome"/>
</dbReference>
<gene>
    <name evidence="4" type="ORF">SporoS204_11450</name>
</gene>
<name>A0ABN4YSB5_SPOUR</name>
<keyword evidence="5" id="KW-1185">Reference proteome</keyword>
<dbReference type="RefSeq" id="WP_029053597.1">
    <property type="nucleotide sequence ID" value="NZ_CP015108.1"/>
</dbReference>
<keyword evidence="2" id="KW-0472">Membrane</keyword>
<dbReference type="Gene3D" id="1.10.260.40">
    <property type="entry name" value="lambda repressor-like DNA-binding domains"/>
    <property type="match status" value="1"/>
</dbReference>
<dbReference type="InterPro" id="IPR001387">
    <property type="entry name" value="Cro/C1-type_HTH"/>
</dbReference>
<dbReference type="PANTHER" id="PTHR46558">
    <property type="entry name" value="TRACRIPTIONAL REGULATORY PROTEIN-RELATED-RELATED"/>
    <property type="match status" value="1"/>
</dbReference>
<dbReference type="EMBL" id="CP015108">
    <property type="protein sequence ID" value="ARF14706.1"/>
    <property type="molecule type" value="Genomic_DNA"/>
</dbReference>
<feature type="domain" description="HTH cro/C1-type" evidence="3">
    <location>
        <begin position="10"/>
        <end position="64"/>
    </location>
</feature>
<proteinExistence type="predicted"/>
<protein>
    <recommendedName>
        <fullName evidence="3">HTH cro/C1-type domain-containing protein</fullName>
    </recommendedName>
</protein>
<dbReference type="CDD" id="cd00093">
    <property type="entry name" value="HTH_XRE"/>
    <property type="match status" value="1"/>
</dbReference>
<feature type="transmembrane region" description="Helical" evidence="2">
    <location>
        <begin position="81"/>
        <end position="99"/>
    </location>
</feature>
<accession>A0ABN4YSB5</accession>
<evidence type="ECO:0000313" key="4">
    <source>
        <dbReference type="EMBL" id="ARF14706.1"/>
    </source>
</evidence>
<evidence type="ECO:0000256" key="2">
    <source>
        <dbReference type="SAM" id="Phobius"/>
    </source>
</evidence>
<evidence type="ECO:0000259" key="3">
    <source>
        <dbReference type="PROSITE" id="PS50943"/>
    </source>
</evidence>
<reference evidence="4 5" key="1">
    <citation type="submission" date="2016-04" db="EMBL/GenBank/DDBJ databases">
        <title>Comparative Genomics and Epigenetics of Sporosarcina ureae.</title>
        <authorList>
            <person name="Oliver A.S."/>
            <person name="Cooper K.K."/>
        </authorList>
    </citation>
    <scope>NUCLEOTIDE SEQUENCE [LARGE SCALE GENOMIC DNA]</scope>
    <source>
        <strain evidence="4 5">S204</strain>
    </source>
</reference>
<dbReference type="SUPFAM" id="SSF47413">
    <property type="entry name" value="lambda repressor-like DNA-binding domains"/>
    <property type="match status" value="1"/>
</dbReference>
<sequence>MDKSILSLKLKEYRKQKGHTQEELAELLDVSDKSISKWELGNGYPSKKNMMKISELLDVSLEVLMIEEQAEDTRLKRSFKYALVSYFIIISLTILIRGIKEADRYKDILSSDVSEIIKIVIINFGQNIYIAIVPALIIGLVSHFYLIPRQEAD</sequence>
<evidence type="ECO:0000256" key="1">
    <source>
        <dbReference type="ARBA" id="ARBA00023125"/>
    </source>
</evidence>
<keyword evidence="2" id="KW-1133">Transmembrane helix</keyword>
<dbReference type="SMART" id="SM00530">
    <property type="entry name" value="HTH_XRE"/>
    <property type="match status" value="1"/>
</dbReference>
<dbReference type="PANTHER" id="PTHR46558:SF15">
    <property type="entry name" value="HELIX-TURN-HELIX DOMAIN PROTEIN"/>
    <property type="match status" value="1"/>
</dbReference>
<organism evidence="4 5">
    <name type="scientific">Sporosarcina ureae</name>
    <dbReference type="NCBI Taxonomy" id="1571"/>
    <lineage>
        <taxon>Bacteria</taxon>
        <taxon>Bacillati</taxon>
        <taxon>Bacillota</taxon>
        <taxon>Bacilli</taxon>
        <taxon>Bacillales</taxon>
        <taxon>Caryophanaceae</taxon>
        <taxon>Sporosarcina</taxon>
    </lineage>
</organism>
<evidence type="ECO:0000313" key="5">
    <source>
        <dbReference type="Proteomes" id="UP000192486"/>
    </source>
</evidence>